<organism evidence="7 8">
    <name type="scientific">Paraconexibacter algicola</name>
    <dbReference type="NCBI Taxonomy" id="2133960"/>
    <lineage>
        <taxon>Bacteria</taxon>
        <taxon>Bacillati</taxon>
        <taxon>Actinomycetota</taxon>
        <taxon>Thermoleophilia</taxon>
        <taxon>Solirubrobacterales</taxon>
        <taxon>Paraconexibacteraceae</taxon>
        <taxon>Paraconexibacter</taxon>
    </lineage>
</organism>
<evidence type="ECO:0000313" key="8">
    <source>
        <dbReference type="Proteomes" id="UP000240739"/>
    </source>
</evidence>
<accession>A0A2T4UIF6</accession>
<dbReference type="SUPFAM" id="SSF55073">
    <property type="entry name" value="Nucleotide cyclase"/>
    <property type="match status" value="1"/>
</dbReference>
<keyword evidence="2 4" id="KW-1133">Transmembrane helix</keyword>
<dbReference type="InterPro" id="IPR029787">
    <property type="entry name" value="Nucleotide_cyclase"/>
</dbReference>
<dbReference type="FunFam" id="3.30.70.270:FF:000001">
    <property type="entry name" value="Diguanylate cyclase domain protein"/>
    <property type="match status" value="1"/>
</dbReference>
<dbReference type="GO" id="GO:0007165">
    <property type="term" value="P:signal transduction"/>
    <property type="evidence" value="ECO:0007669"/>
    <property type="project" value="InterPro"/>
</dbReference>
<keyword evidence="3" id="KW-0175">Coiled coil</keyword>
<dbReference type="Gene3D" id="3.30.70.270">
    <property type="match status" value="1"/>
</dbReference>
<dbReference type="PANTHER" id="PTHR45138">
    <property type="entry name" value="REGULATORY COMPONENTS OF SENSORY TRANSDUCTION SYSTEM"/>
    <property type="match status" value="1"/>
</dbReference>
<dbReference type="SMART" id="SM00304">
    <property type="entry name" value="HAMP"/>
    <property type="match status" value="1"/>
</dbReference>
<dbReference type="Pfam" id="PF00672">
    <property type="entry name" value="HAMP"/>
    <property type="match status" value="1"/>
</dbReference>
<keyword evidence="4" id="KW-0472">Membrane</keyword>
<dbReference type="PANTHER" id="PTHR45138:SF9">
    <property type="entry name" value="DIGUANYLATE CYCLASE DGCM-RELATED"/>
    <property type="match status" value="1"/>
</dbReference>
<dbReference type="NCBIfam" id="TIGR00254">
    <property type="entry name" value="GGDEF"/>
    <property type="match status" value="1"/>
</dbReference>
<dbReference type="InterPro" id="IPR029016">
    <property type="entry name" value="GAF-like_dom_sf"/>
</dbReference>
<reference evidence="7 8" key="1">
    <citation type="submission" date="2018-03" db="EMBL/GenBank/DDBJ databases">
        <title>Aquarubrobacter algicola gen. nov., sp. nov., a novel actinobacterium isolated from shallow eutrophic lake during the end of cyanobacterial harmful algal blooms.</title>
        <authorList>
            <person name="Chun S.J."/>
        </authorList>
    </citation>
    <scope>NUCLEOTIDE SEQUENCE [LARGE SCALE GENOMIC DNA]</scope>
    <source>
        <strain evidence="7 8">Seoho-28</strain>
    </source>
</reference>
<proteinExistence type="predicted"/>
<dbReference type="SMART" id="SM00267">
    <property type="entry name" value="GGDEF"/>
    <property type="match status" value="1"/>
</dbReference>
<dbReference type="CDD" id="cd01949">
    <property type="entry name" value="GGDEF"/>
    <property type="match status" value="1"/>
</dbReference>
<dbReference type="RefSeq" id="WP_107567459.1">
    <property type="nucleotide sequence ID" value="NZ_PYYB01000001.1"/>
</dbReference>
<evidence type="ECO:0000259" key="5">
    <source>
        <dbReference type="PROSITE" id="PS50885"/>
    </source>
</evidence>
<dbReference type="Proteomes" id="UP000240739">
    <property type="component" value="Unassembled WGS sequence"/>
</dbReference>
<evidence type="ECO:0000256" key="2">
    <source>
        <dbReference type="ARBA" id="ARBA00022989"/>
    </source>
</evidence>
<dbReference type="InterPro" id="IPR043128">
    <property type="entry name" value="Rev_trsase/Diguanyl_cyclase"/>
</dbReference>
<name>A0A2T4UIF6_9ACTN</name>
<dbReference type="PROSITE" id="PS50885">
    <property type="entry name" value="HAMP"/>
    <property type="match status" value="1"/>
</dbReference>
<feature type="domain" description="GGDEF" evidence="6">
    <location>
        <begin position="506"/>
        <end position="641"/>
    </location>
</feature>
<dbReference type="GO" id="GO:0005886">
    <property type="term" value="C:plasma membrane"/>
    <property type="evidence" value="ECO:0007669"/>
    <property type="project" value="TreeGrafter"/>
</dbReference>
<dbReference type="CDD" id="cd06225">
    <property type="entry name" value="HAMP"/>
    <property type="match status" value="1"/>
</dbReference>
<dbReference type="GO" id="GO:0052621">
    <property type="term" value="F:diguanylate cyclase activity"/>
    <property type="evidence" value="ECO:0007669"/>
    <property type="project" value="TreeGrafter"/>
</dbReference>
<evidence type="ECO:0000256" key="3">
    <source>
        <dbReference type="SAM" id="Coils"/>
    </source>
</evidence>
<dbReference type="GO" id="GO:0043709">
    <property type="term" value="P:cell adhesion involved in single-species biofilm formation"/>
    <property type="evidence" value="ECO:0007669"/>
    <property type="project" value="TreeGrafter"/>
</dbReference>
<feature type="domain" description="HAMP" evidence="5">
    <location>
        <begin position="261"/>
        <end position="313"/>
    </location>
</feature>
<sequence length="643" mass="69142">MPTSRLLSFLRSFRGRLTFFFVAIVIVPMISLSVIVFRLLDDNESAKADARLAARQEAAINLQERARNDADRAAVEVSQDVLLATALRAGDAAAARRRAATLVGELELKRLVIRRPAGTFVDVGSRDAVFPAVRELRDDGGRSFGSLLVSTTGPRSYATLVKEATDLDVVVSRPRGAPIDTLADVQPGVLPTVPSVVELGGISYRSASFTAPAFDGGRTRITVLADEARTTNDRQSSRGFAIGLLAGFFVLAFLCALIVARALQRQIAEFLAAARRIGEGDFGIVVPTVGRDEFAALGTEFNAMSRQLQEKVEALQREEVRLTSAMRTIGDTAASNLDREALLDIFVRTAVEGVAGPGGAARATLRPDEGGEFRQLAVGGDPAGLEDIIRLGESDVLATGRPATVSSGDLHALAHPLRTAPDQSPDGPPRVTGIMAVARRGVPFDDKDRELFHYLAGQAGVSVENVGLHETVERQAVTDELTTLSNRRRFQEALATEVERSKRFDQPVGLVLLDIDDFKRVNDTHGHQLGDEVLREVARVLKATAREIDEPARYGGEELAIVLPGTDLEGAYNLAERLRQGIEELELPLPEDGTTLRITASFGAAEVPGTADDVRALIAAADEALYAAKHSGKNRTERAQRIG</sequence>
<comment type="caution">
    <text evidence="7">The sequence shown here is derived from an EMBL/GenBank/DDBJ whole genome shotgun (WGS) entry which is preliminary data.</text>
</comment>
<feature type="transmembrane region" description="Helical" evidence="4">
    <location>
        <begin position="20"/>
        <end position="40"/>
    </location>
</feature>
<dbReference type="SUPFAM" id="SSF55781">
    <property type="entry name" value="GAF domain-like"/>
    <property type="match status" value="1"/>
</dbReference>
<evidence type="ECO:0008006" key="9">
    <source>
        <dbReference type="Google" id="ProtNLM"/>
    </source>
</evidence>
<dbReference type="Gene3D" id="6.10.340.10">
    <property type="match status" value="1"/>
</dbReference>
<feature type="transmembrane region" description="Helical" evidence="4">
    <location>
        <begin position="239"/>
        <end position="260"/>
    </location>
</feature>
<dbReference type="SUPFAM" id="SSF158472">
    <property type="entry name" value="HAMP domain-like"/>
    <property type="match status" value="1"/>
</dbReference>
<evidence type="ECO:0000256" key="4">
    <source>
        <dbReference type="SAM" id="Phobius"/>
    </source>
</evidence>
<dbReference type="Pfam" id="PF00990">
    <property type="entry name" value="GGDEF"/>
    <property type="match status" value="1"/>
</dbReference>
<dbReference type="InterPro" id="IPR050469">
    <property type="entry name" value="Diguanylate_Cyclase"/>
</dbReference>
<evidence type="ECO:0000256" key="1">
    <source>
        <dbReference type="ARBA" id="ARBA00022692"/>
    </source>
</evidence>
<evidence type="ECO:0000259" key="6">
    <source>
        <dbReference type="PROSITE" id="PS50887"/>
    </source>
</evidence>
<dbReference type="PROSITE" id="PS50887">
    <property type="entry name" value="GGDEF"/>
    <property type="match status" value="1"/>
</dbReference>
<dbReference type="InterPro" id="IPR000160">
    <property type="entry name" value="GGDEF_dom"/>
</dbReference>
<dbReference type="GO" id="GO:1902201">
    <property type="term" value="P:negative regulation of bacterial-type flagellum-dependent cell motility"/>
    <property type="evidence" value="ECO:0007669"/>
    <property type="project" value="TreeGrafter"/>
</dbReference>
<dbReference type="OrthoDB" id="23692at2"/>
<dbReference type="InterPro" id="IPR003660">
    <property type="entry name" value="HAMP_dom"/>
</dbReference>
<dbReference type="EMBL" id="PYYB01000001">
    <property type="protein sequence ID" value="PTL59023.1"/>
    <property type="molecule type" value="Genomic_DNA"/>
</dbReference>
<keyword evidence="1 4" id="KW-0812">Transmembrane</keyword>
<gene>
    <name evidence="7" type="ORF">C7Y72_04850</name>
</gene>
<keyword evidence="8" id="KW-1185">Reference proteome</keyword>
<dbReference type="AlphaFoldDB" id="A0A2T4UIF6"/>
<evidence type="ECO:0000313" key="7">
    <source>
        <dbReference type="EMBL" id="PTL59023.1"/>
    </source>
</evidence>
<protein>
    <recommendedName>
        <fullName evidence="9">Diguanylate cyclase</fullName>
    </recommendedName>
</protein>
<dbReference type="Gene3D" id="3.30.450.40">
    <property type="match status" value="1"/>
</dbReference>
<feature type="coiled-coil region" evidence="3">
    <location>
        <begin position="298"/>
        <end position="325"/>
    </location>
</feature>